<protein>
    <submittedName>
        <fullName evidence="1">Uncharacterized protein</fullName>
    </submittedName>
</protein>
<sequence>VQKRSQLKLIGYLYITIGMKINEIIFYNNCYSNYTEIYEMIYYLIILWIIQ</sequence>
<reference evidence="1" key="1">
    <citation type="submission" date="2018-05" db="EMBL/GenBank/DDBJ databases">
        <authorList>
            <person name="Lanie J.A."/>
            <person name="Ng W.-L."/>
            <person name="Kazmierczak K.M."/>
            <person name="Andrzejewski T.M."/>
            <person name="Davidsen T.M."/>
            <person name="Wayne K.J."/>
            <person name="Tettelin H."/>
            <person name="Glass J.I."/>
            <person name="Rusch D."/>
            <person name="Podicherti R."/>
            <person name="Tsui H.-C.T."/>
            <person name="Winkler M.E."/>
        </authorList>
    </citation>
    <scope>NUCLEOTIDE SEQUENCE</scope>
</reference>
<evidence type="ECO:0000313" key="1">
    <source>
        <dbReference type="EMBL" id="SVA70529.1"/>
    </source>
</evidence>
<dbReference type="EMBL" id="UINC01017059">
    <property type="protein sequence ID" value="SVA70529.1"/>
    <property type="molecule type" value="Genomic_DNA"/>
</dbReference>
<gene>
    <name evidence="1" type="ORF">METZ01_LOCUS123383</name>
</gene>
<organism evidence="1">
    <name type="scientific">marine metagenome</name>
    <dbReference type="NCBI Taxonomy" id="408172"/>
    <lineage>
        <taxon>unclassified sequences</taxon>
        <taxon>metagenomes</taxon>
        <taxon>ecological metagenomes</taxon>
    </lineage>
</organism>
<proteinExistence type="predicted"/>
<feature type="non-terminal residue" evidence="1">
    <location>
        <position position="1"/>
    </location>
</feature>
<accession>A0A381Y0F4</accession>
<feature type="non-terminal residue" evidence="1">
    <location>
        <position position="51"/>
    </location>
</feature>
<name>A0A381Y0F4_9ZZZZ</name>
<dbReference type="AlphaFoldDB" id="A0A381Y0F4"/>